<keyword evidence="7" id="KW-0411">Iron-sulfur</keyword>
<dbReference type="Gene3D" id="3.40.50.80">
    <property type="entry name" value="Nucleotide-binding domain of ferredoxin-NADP reductase (FNR) module"/>
    <property type="match status" value="1"/>
</dbReference>
<evidence type="ECO:0000256" key="1">
    <source>
        <dbReference type="ARBA" id="ARBA00001974"/>
    </source>
</evidence>
<dbReference type="InterPro" id="IPR050415">
    <property type="entry name" value="MRET"/>
</dbReference>
<feature type="domain" description="2Fe-2S ferredoxin-type" evidence="8">
    <location>
        <begin position="225"/>
        <end position="307"/>
    </location>
</feature>
<dbReference type="InterPro" id="IPR054582">
    <property type="entry name" value="DmmA-like_N"/>
</dbReference>
<keyword evidence="3" id="KW-0001">2Fe-2S</keyword>
<evidence type="ECO:0000256" key="4">
    <source>
        <dbReference type="ARBA" id="ARBA00022723"/>
    </source>
</evidence>
<organism evidence="10 11">
    <name type="scientific">Mycolicibacterium sphagni</name>
    <dbReference type="NCBI Taxonomy" id="1786"/>
    <lineage>
        <taxon>Bacteria</taxon>
        <taxon>Bacillati</taxon>
        <taxon>Actinomycetota</taxon>
        <taxon>Actinomycetes</taxon>
        <taxon>Mycobacteriales</taxon>
        <taxon>Mycobacteriaceae</taxon>
        <taxon>Mycolicibacterium</taxon>
    </lineage>
</organism>
<gene>
    <name evidence="10" type="ORF">FEG63_03440</name>
</gene>
<dbReference type="RefSeq" id="WP_174396573.1">
    <property type="nucleotide sequence ID" value="NZ_VBSB01000003.1"/>
</dbReference>
<dbReference type="PRINTS" id="PR00409">
    <property type="entry name" value="PHDIOXRDTASE"/>
</dbReference>
<dbReference type="SUPFAM" id="SSF52343">
    <property type="entry name" value="Ferredoxin reductase-like, C-terminal NADP-linked domain"/>
    <property type="match status" value="1"/>
</dbReference>
<dbReference type="CDD" id="cd06185">
    <property type="entry name" value="PDR_like"/>
    <property type="match status" value="1"/>
</dbReference>
<evidence type="ECO:0000259" key="9">
    <source>
        <dbReference type="PROSITE" id="PS51384"/>
    </source>
</evidence>
<keyword evidence="5" id="KW-0560">Oxidoreductase</keyword>
<evidence type="ECO:0000256" key="5">
    <source>
        <dbReference type="ARBA" id="ARBA00023002"/>
    </source>
</evidence>
<evidence type="ECO:0000313" key="11">
    <source>
        <dbReference type="Proteomes" id="UP000708347"/>
    </source>
</evidence>
<dbReference type="Pfam" id="PF22290">
    <property type="entry name" value="DmmA-like_N"/>
    <property type="match status" value="1"/>
</dbReference>
<keyword evidence="6" id="KW-0408">Iron</keyword>
<dbReference type="PANTHER" id="PTHR47354:SF1">
    <property type="entry name" value="CARNITINE MONOOXYGENASE REDUCTASE SUBUNIT"/>
    <property type="match status" value="1"/>
</dbReference>
<evidence type="ECO:0000256" key="3">
    <source>
        <dbReference type="ARBA" id="ARBA00022714"/>
    </source>
</evidence>
<comment type="cofactor">
    <cofactor evidence="1">
        <name>FAD</name>
        <dbReference type="ChEBI" id="CHEBI:57692"/>
    </cofactor>
</comment>
<dbReference type="InterPro" id="IPR017927">
    <property type="entry name" value="FAD-bd_FR_type"/>
</dbReference>
<dbReference type="PROSITE" id="PS51384">
    <property type="entry name" value="FAD_FR"/>
    <property type="match status" value="1"/>
</dbReference>
<dbReference type="Proteomes" id="UP000708347">
    <property type="component" value="Unassembled WGS sequence"/>
</dbReference>
<evidence type="ECO:0000256" key="2">
    <source>
        <dbReference type="ARBA" id="ARBA00022630"/>
    </source>
</evidence>
<dbReference type="Pfam" id="PF00111">
    <property type="entry name" value="Fer2"/>
    <property type="match status" value="1"/>
</dbReference>
<protein>
    <submittedName>
        <fullName evidence="10">Oxidoreductase</fullName>
    </submittedName>
</protein>
<dbReference type="Gene3D" id="3.10.20.30">
    <property type="match status" value="1"/>
</dbReference>
<dbReference type="SUPFAM" id="SSF63380">
    <property type="entry name" value="Riboflavin synthase domain-like"/>
    <property type="match status" value="1"/>
</dbReference>
<dbReference type="Gene3D" id="2.40.30.10">
    <property type="entry name" value="Translation factors"/>
    <property type="match status" value="1"/>
</dbReference>
<sequence length="307" mass="33057">MSTLTLEVVAIDDGVPGIRTLTLASPDRAVLPSFTPGSHIVIQCADGANAYSLTGETTSPREYVVSVLECPQGRGGSRWIHRDLTIGSVIVAHRPRSAFAPVLRASRHLLIAAGIGITPMVSHLRSARRWGRDVRLLYVHRKGRGAYVDEIATLTDSASFFTDRTAFVSELSLELASQPFGTHVYVCGPSQFIDDVVTAATALGWPPSRIHVEHFGGDLAPGDPFEVELSCSGDVFTVESGVSLLESLTARGHAIPNLCHQGVCGECRVPVRAGSVVHRDLYLSDDERRDSMMACVSRGSGRLELEL</sequence>
<dbReference type="SUPFAM" id="SSF54292">
    <property type="entry name" value="2Fe-2S ferredoxin-like"/>
    <property type="match status" value="1"/>
</dbReference>
<dbReference type="PANTHER" id="PTHR47354">
    <property type="entry name" value="NADH OXIDOREDUCTASE HCR"/>
    <property type="match status" value="1"/>
</dbReference>
<keyword evidence="4" id="KW-0479">Metal-binding</keyword>
<dbReference type="InterPro" id="IPR039261">
    <property type="entry name" value="FNR_nucleotide-bd"/>
</dbReference>
<reference evidence="10 11" key="1">
    <citation type="submission" date="2019-05" db="EMBL/GenBank/DDBJ databases">
        <title>Mycolicibacterium sphagni ENV482 genome assembly.</title>
        <authorList>
            <person name="Chen W."/>
            <person name="Faulkner N.W."/>
            <person name="Hyman M.R."/>
        </authorList>
    </citation>
    <scope>NUCLEOTIDE SEQUENCE [LARGE SCALE GENOMIC DNA]</scope>
    <source>
        <strain evidence="10 11">ENV482</strain>
    </source>
</reference>
<feature type="domain" description="FAD-binding FR-type" evidence="9">
    <location>
        <begin position="1"/>
        <end position="102"/>
    </location>
</feature>
<dbReference type="EMBL" id="VBSB01000003">
    <property type="protein sequence ID" value="NTY58606.1"/>
    <property type="molecule type" value="Genomic_DNA"/>
</dbReference>
<evidence type="ECO:0000256" key="7">
    <source>
        <dbReference type="ARBA" id="ARBA00023014"/>
    </source>
</evidence>
<dbReference type="InterPro" id="IPR001041">
    <property type="entry name" value="2Fe-2S_ferredoxin-type"/>
</dbReference>
<keyword evidence="11" id="KW-1185">Reference proteome</keyword>
<dbReference type="CDD" id="cd00207">
    <property type="entry name" value="fer2"/>
    <property type="match status" value="1"/>
</dbReference>
<dbReference type="InterPro" id="IPR017938">
    <property type="entry name" value="Riboflavin_synthase-like_b-brl"/>
</dbReference>
<evidence type="ECO:0000256" key="6">
    <source>
        <dbReference type="ARBA" id="ARBA00023004"/>
    </source>
</evidence>
<comment type="caution">
    <text evidence="10">The sequence shown here is derived from an EMBL/GenBank/DDBJ whole genome shotgun (WGS) entry which is preliminary data.</text>
</comment>
<dbReference type="PROSITE" id="PS51085">
    <property type="entry name" value="2FE2S_FER_2"/>
    <property type="match status" value="1"/>
</dbReference>
<keyword evidence="2" id="KW-0285">Flavoprotein</keyword>
<name>A0ABX2JUQ2_9MYCO</name>
<dbReference type="InterPro" id="IPR036010">
    <property type="entry name" value="2Fe-2S_ferredoxin-like_sf"/>
</dbReference>
<proteinExistence type="predicted"/>
<evidence type="ECO:0000313" key="10">
    <source>
        <dbReference type="EMBL" id="NTY58606.1"/>
    </source>
</evidence>
<dbReference type="InterPro" id="IPR012675">
    <property type="entry name" value="Beta-grasp_dom_sf"/>
</dbReference>
<accession>A0ABX2JUQ2</accession>
<evidence type="ECO:0000259" key="8">
    <source>
        <dbReference type="PROSITE" id="PS51085"/>
    </source>
</evidence>